<accession>A0A368NAG3</accession>
<gene>
    <name evidence="1" type="ORF">DU504_06715</name>
</gene>
<evidence type="ECO:0000313" key="1">
    <source>
        <dbReference type="EMBL" id="RCU47023.1"/>
    </source>
</evidence>
<dbReference type="EMBL" id="QPHM01000001">
    <property type="protein sequence ID" value="RCU47023.1"/>
    <property type="molecule type" value="Genomic_DNA"/>
</dbReference>
<comment type="caution">
    <text evidence="1">The sequence shown here is derived from an EMBL/GenBank/DDBJ whole genome shotgun (WGS) entry which is preliminary data.</text>
</comment>
<proteinExistence type="predicted"/>
<sequence>MASSTGSKPTDELATAVGQYVLGEVSLGKAAEAAGMTRWEFDEVLLDAGFESLYGPRTNDQLKTELDAARNLGE</sequence>
<dbReference type="Proteomes" id="UP000252189">
    <property type="component" value="Unassembled WGS sequence"/>
</dbReference>
<dbReference type="InterPro" id="IPR005368">
    <property type="entry name" value="UPF0175"/>
</dbReference>
<dbReference type="OrthoDB" id="93800at2157"/>
<name>A0A368NAG3_9EURY</name>
<dbReference type="AlphaFoldDB" id="A0A368NAG3"/>
<organism evidence="1 2">
    <name type="scientific">Haloplanus salinus</name>
    <dbReference type="NCBI Taxonomy" id="1126245"/>
    <lineage>
        <taxon>Archaea</taxon>
        <taxon>Methanobacteriati</taxon>
        <taxon>Methanobacteriota</taxon>
        <taxon>Stenosarchaea group</taxon>
        <taxon>Halobacteria</taxon>
        <taxon>Halobacteriales</taxon>
        <taxon>Haloferacaceae</taxon>
        <taxon>Haloplanus</taxon>
    </lineage>
</organism>
<dbReference type="Pfam" id="PF03683">
    <property type="entry name" value="UPF0175"/>
    <property type="match status" value="1"/>
</dbReference>
<reference evidence="1 2" key="1">
    <citation type="submission" date="2018-07" db="EMBL/GenBank/DDBJ databases">
        <title>Genome sequences of Haloplanus salinus JCM 18368T.</title>
        <authorList>
            <person name="Kim Y.B."/>
            <person name="Roh S.W."/>
        </authorList>
    </citation>
    <scope>NUCLEOTIDE SEQUENCE [LARGE SCALE GENOMIC DNA]</scope>
    <source>
        <strain evidence="1 2">JCM 18368</strain>
    </source>
</reference>
<keyword evidence="2" id="KW-1185">Reference proteome</keyword>
<dbReference type="RefSeq" id="WP_114448572.1">
    <property type="nucleotide sequence ID" value="NZ_QPHM01000001.1"/>
</dbReference>
<protein>
    <submittedName>
        <fullName evidence="1">Uncharacterized protein</fullName>
    </submittedName>
</protein>
<evidence type="ECO:0000313" key="2">
    <source>
        <dbReference type="Proteomes" id="UP000252189"/>
    </source>
</evidence>